<dbReference type="GO" id="GO:0005886">
    <property type="term" value="C:plasma membrane"/>
    <property type="evidence" value="ECO:0007669"/>
    <property type="project" value="TreeGrafter"/>
</dbReference>
<keyword evidence="2" id="KW-0472">Membrane</keyword>
<dbReference type="Proteomes" id="UP000649617">
    <property type="component" value="Unassembled WGS sequence"/>
</dbReference>
<sequence length="692" mass="75975">MDRGYSIHVPSATKASLAAIKTALKTQNFKDAWASAQRGPGNFPGAQIPLDRELPFDFPIQLKRQASITAVEVEVEVVVRMVVVAAIIVVVNVMAVVVAAALYELALMSVHDHQQELRTCAREEHKLDLILPELDIQAMVTEAVREKDEKLLKQAFSEFTYAMLMKGYKGHAVCMAAVDHDDKVEKLFQEAMEKKSDAVGYRPAVLAAFVRFHFEVENYERVCDMFEKDAASLREKAAAEGRAIFDSRMERCVMNAALKCGRSKLVRFPDPPCPASSEHSRRRLASMAQYDVVIFGATGFTGSLILTYLQSKGGYKLAICGRSQSKLDKAIEGFQSKPDVFVLDVVSATLDELKEVVKKAKCVCTAVGPFVEYGEPLVQACAELGVDYVDTSGESTFMRKMIEKYDATAKQSGARIVIHCGQDCVPWDLAVWKLWKLLGSELAGVKIFSEMRTCPSGGTMSTAMLNMQQKPSKGSLGFDPLYLLDGQKSECLTQVDLPKGSLVVFQVTEPHALFCCSSQYYEEMGQKGGPWIMGPVMANSVRRTNAVLKMVPDLKYHEAILESSQLGMSNMTYMALGVSVYLPFTQPLWYKLGVIPEPGVGPSAEEMSQGFLTLTVFADTQSKSPKCKAVMKFYTDPGYKDTARMCAEAALALTDLPKSQRAGGVFSPAAGCGDGLFQRLLATGTTWEVTDL</sequence>
<accession>A0A812X1W4</accession>
<gene>
    <name evidence="4" type="ORF">SPIL2461_LOCUS19741</name>
</gene>
<dbReference type="InterPro" id="IPR051276">
    <property type="entry name" value="Saccharopine_DH-like_oxidrdct"/>
</dbReference>
<comment type="caution">
    <text evidence="4">The sequence shown here is derived from an EMBL/GenBank/DDBJ whole genome shotgun (WGS) entry which is preliminary data.</text>
</comment>
<comment type="similarity">
    <text evidence="1">Belongs to the saccharopine dehydrogenase family.</text>
</comment>
<keyword evidence="2" id="KW-0812">Transmembrane</keyword>
<evidence type="ECO:0000256" key="1">
    <source>
        <dbReference type="ARBA" id="ARBA00038048"/>
    </source>
</evidence>
<protein>
    <recommendedName>
        <fullName evidence="3">Saccharopine dehydrogenase NADP binding domain-containing protein</fullName>
    </recommendedName>
</protein>
<feature type="transmembrane region" description="Helical" evidence="2">
    <location>
        <begin position="81"/>
        <end position="103"/>
    </location>
</feature>
<dbReference type="AlphaFoldDB" id="A0A812X1W4"/>
<name>A0A812X1W4_SYMPI</name>
<keyword evidence="5" id="KW-1185">Reference proteome</keyword>
<proteinExistence type="inferred from homology"/>
<dbReference type="SUPFAM" id="SSF51735">
    <property type="entry name" value="NAD(P)-binding Rossmann-fold domains"/>
    <property type="match status" value="1"/>
</dbReference>
<evidence type="ECO:0000256" key="2">
    <source>
        <dbReference type="SAM" id="Phobius"/>
    </source>
</evidence>
<dbReference type="InterPro" id="IPR005097">
    <property type="entry name" value="Sacchrp_dh_NADP-bd"/>
</dbReference>
<reference evidence="4" key="1">
    <citation type="submission" date="2021-02" db="EMBL/GenBank/DDBJ databases">
        <authorList>
            <person name="Dougan E. K."/>
            <person name="Rhodes N."/>
            <person name="Thang M."/>
            <person name="Chan C."/>
        </authorList>
    </citation>
    <scope>NUCLEOTIDE SEQUENCE</scope>
</reference>
<dbReference type="OrthoDB" id="10268090at2759"/>
<dbReference type="InterPro" id="IPR036291">
    <property type="entry name" value="NAD(P)-bd_dom_sf"/>
</dbReference>
<dbReference type="GO" id="GO:0005811">
    <property type="term" value="C:lipid droplet"/>
    <property type="evidence" value="ECO:0007669"/>
    <property type="project" value="TreeGrafter"/>
</dbReference>
<dbReference type="Gene3D" id="3.40.50.720">
    <property type="entry name" value="NAD(P)-binding Rossmann-like Domain"/>
    <property type="match status" value="1"/>
</dbReference>
<dbReference type="PANTHER" id="PTHR12286:SF5">
    <property type="entry name" value="SACCHAROPINE DEHYDROGENASE-LIKE OXIDOREDUCTASE"/>
    <property type="match status" value="1"/>
</dbReference>
<evidence type="ECO:0000259" key="3">
    <source>
        <dbReference type="Pfam" id="PF03435"/>
    </source>
</evidence>
<feature type="domain" description="Saccharopine dehydrogenase NADP binding" evidence="3">
    <location>
        <begin position="292"/>
        <end position="417"/>
    </location>
</feature>
<dbReference type="PANTHER" id="PTHR12286">
    <property type="entry name" value="SACCHAROPINE DEHYDROGENASE-LIKE OXIDOREDUCTASE"/>
    <property type="match status" value="1"/>
</dbReference>
<dbReference type="GO" id="GO:0009247">
    <property type="term" value="P:glycolipid biosynthetic process"/>
    <property type="evidence" value="ECO:0007669"/>
    <property type="project" value="TreeGrafter"/>
</dbReference>
<keyword evidence="2" id="KW-1133">Transmembrane helix</keyword>
<dbReference type="GO" id="GO:0005739">
    <property type="term" value="C:mitochondrion"/>
    <property type="evidence" value="ECO:0007669"/>
    <property type="project" value="TreeGrafter"/>
</dbReference>
<dbReference type="EMBL" id="CAJNIZ010044809">
    <property type="protein sequence ID" value="CAE7701763.1"/>
    <property type="molecule type" value="Genomic_DNA"/>
</dbReference>
<dbReference type="Pfam" id="PF03435">
    <property type="entry name" value="Sacchrp_dh_NADP"/>
    <property type="match status" value="1"/>
</dbReference>
<organism evidence="4 5">
    <name type="scientific">Symbiodinium pilosum</name>
    <name type="common">Dinoflagellate</name>
    <dbReference type="NCBI Taxonomy" id="2952"/>
    <lineage>
        <taxon>Eukaryota</taxon>
        <taxon>Sar</taxon>
        <taxon>Alveolata</taxon>
        <taxon>Dinophyceae</taxon>
        <taxon>Suessiales</taxon>
        <taxon>Symbiodiniaceae</taxon>
        <taxon>Symbiodinium</taxon>
    </lineage>
</organism>
<evidence type="ECO:0000313" key="4">
    <source>
        <dbReference type="EMBL" id="CAE7701763.1"/>
    </source>
</evidence>
<evidence type="ECO:0000313" key="5">
    <source>
        <dbReference type="Proteomes" id="UP000649617"/>
    </source>
</evidence>